<protein>
    <submittedName>
        <fullName evidence="5">TetR family transcriptional regulator</fullName>
    </submittedName>
</protein>
<dbReference type="InterPro" id="IPR050109">
    <property type="entry name" value="HTH-type_TetR-like_transc_reg"/>
</dbReference>
<dbReference type="RefSeq" id="WP_026638676.1">
    <property type="nucleotide sequence ID" value="NZ_NEVK01000006.1"/>
</dbReference>
<feature type="domain" description="HTH tetR-type" evidence="4">
    <location>
        <begin position="21"/>
        <end position="81"/>
    </location>
</feature>
<dbReference type="GO" id="GO:0003700">
    <property type="term" value="F:DNA-binding transcription factor activity"/>
    <property type="evidence" value="ECO:0007669"/>
    <property type="project" value="TreeGrafter"/>
</dbReference>
<dbReference type="AlphaFoldDB" id="A0A261QZR5"/>
<comment type="caution">
    <text evidence="5">The sequence shown here is derived from an EMBL/GenBank/DDBJ whole genome shotgun (WGS) entry which is preliminary data.</text>
</comment>
<evidence type="ECO:0000313" key="6">
    <source>
        <dbReference type="Proteomes" id="UP000216947"/>
    </source>
</evidence>
<dbReference type="Proteomes" id="UP000216947">
    <property type="component" value="Unassembled WGS sequence"/>
</dbReference>
<evidence type="ECO:0000259" key="4">
    <source>
        <dbReference type="PROSITE" id="PS50977"/>
    </source>
</evidence>
<dbReference type="PANTHER" id="PTHR30055:SF223">
    <property type="entry name" value="HTH-TYPE TRANSCRIPTIONAL REGULATOR UIDR"/>
    <property type="match status" value="1"/>
</dbReference>
<evidence type="ECO:0000256" key="3">
    <source>
        <dbReference type="SAM" id="MobiDB-lite"/>
    </source>
</evidence>
<feature type="DNA-binding region" description="H-T-H motif" evidence="2">
    <location>
        <begin position="44"/>
        <end position="63"/>
    </location>
</feature>
<gene>
    <name evidence="5" type="ORF">CAL19_14305</name>
</gene>
<accession>A0A261QZR5</accession>
<dbReference type="PRINTS" id="PR00455">
    <property type="entry name" value="HTHTETR"/>
</dbReference>
<feature type="region of interest" description="Disordered" evidence="3">
    <location>
        <begin position="1"/>
        <end position="22"/>
    </location>
</feature>
<name>A0A261QZR5_9BORD</name>
<evidence type="ECO:0000313" key="5">
    <source>
        <dbReference type="EMBL" id="OZI18216.1"/>
    </source>
</evidence>
<keyword evidence="6" id="KW-1185">Reference proteome</keyword>
<dbReference type="Gene3D" id="1.10.357.10">
    <property type="entry name" value="Tetracycline Repressor, domain 2"/>
    <property type="match status" value="1"/>
</dbReference>
<dbReference type="InterPro" id="IPR009057">
    <property type="entry name" value="Homeodomain-like_sf"/>
</dbReference>
<feature type="compositionally biased region" description="Low complexity" evidence="3">
    <location>
        <begin position="1"/>
        <end position="13"/>
    </location>
</feature>
<dbReference type="PROSITE" id="PS50977">
    <property type="entry name" value="HTH_TETR_2"/>
    <property type="match status" value="1"/>
</dbReference>
<organism evidence="5 6">
    <name type="scientific">Bordetella genomosp. 7</name>
    <dbReference type="NCBI Taxonomy" id="1416805"/>
    <lineage>
        <taxon>Bacteria</taxon>
        <taxon>Pseudomonadati</taxon>
        <taxon>Pseudomonadota</taxon>
        <taxon>Betaproteobacteria</taxon>
        <taxon>Burkholderiales</taxon>
        <taxon>Alcaligenaceae</taxon>
        <taxon>Bordetella</taxon>
    </lineage>
</organism>
<reference evidence="6" key="1">
    <citation type="submission" date="2017-05" db="EMBL/GenBank/DDBJ databases">
        <title>Complete and WGS of Bordetella genogroups.</title>
        <authorList>
            <person name="Spilker T."/>
            <person name="Lipuma J."/>
        </authorList>
    </citation>
    <scope>NUCLEOTIDE SEQUENCE [LARGE SCALE GENOMIC DNA]</scope>
    <source>
        <strain evidence="6">AU18089</strain>
    </source>
</reference>
<dbReference type="EMBL" id="NEVK01000006">
    <property type="protein sequence ID" value="OZI18216.1"/>
    <property type="molecule type" value="Genomic_DNA"/>
</dbReference>
<evidence type="ECO:0000256" key="1">
    <source>
        <dbReference type="ARBA" id="ARBA00023125"/>
    </source>
</evidence>
<dbReference type="SUPFAM" id="SSF46689">
    <property type="entry name" value="Homeodomain-like"/>
    <property type="match status" value="1"/>
</dbReference>
<sequence length="204" mass="21619">MSTSAAPLSATPAPRRRLSRSERHRQLLDTAWRLVREEGTEALTLGRLADEAGVTKPVTYDHFGSRAGLLAALYREYDANQTSLMSAALRASENTLASRAAVIASSYVQCVLSQGTEIPGVSAALAGSPELEKIKRDYEAAFMQTCREALAPYAPSGRIEAAGLWALLGAAESLSYAAATGAITAAQAQQELYETIAAMVARNA</sequence>
<proteinExistence type="predicted"/>
<keyword evidence="1 2" id="KW-0238">DNA-binding</keyword>
<dbReference type="GO" id="GO:0000976">
    <property type="term" value="F:transcription cis-regulatory region binding"/>
    <property type="evidence" value="ECO:0007669"/>
    <property type="project" value="TreeGrafter"/>
</dbReference>
<dbReference type="Pfam" id="PF00440">
    <property type="entry name" value="TetR_N"/>
    <property type="match status" value="1"/>
</dbReference>
<evidence type="ECO:0000256" key="2">
    <source>
        <dbReference type="PROSITE-ProRule" id="PRU00335"/>
    </source>
</evidence>
<dbReference type="InterPro" id="IPR001647">
    <property type="entry name" value="HTH_TetR"/>
</dbReference>
<dbReference type="PANTHER" id="PTHR30055">
    <property type="entry name" value="HTH-TYPE TRANSCRIPTIONAL REGULATOR RUTR"/>
    <property type="match status" value="1"/>
</dbReference>